<organism evidence="4 5">
    <name type="scientific">Microbispora corallina</name>
    <dbReference type="NCBI Taxonomy" id="83302"/>
    <lineage>
        <taxon>Bacteria</taxon>
        <taxon>Bacillati</taxon>
        <taxon>Actinomycetota</taxon>
        <taxon>Actinomycetes</taxon>
        <taxon>Streptosporangiales</taxon>
        <taxon>Streptosporangiaceae</taxon>
        <taxon>Microbispora</taxon>
    </lineage>
</organism>
<feature type="region of interest" description="Disordered" evidence="1">
    <location>
        <begin position="1"/>
        <end position="84"/>
    </location>
</feature>
<evidence type="ECO:0000313" key="4">
    <source>
        <dbReference type="EMBL" id="GIH40620.1"/>
    </source>
</evidence>
<evidence type="ECO:0000256" key="1">
    <source>
        <dbReference type="SAM" id="MobiDB-lite"/>
    </source>
</evidence>
<name>A0ABQ4G0N5_9ACTN</name>
<feature type="transmembrane region" description="Helical" evidence="2">
    <location>
        <begin position="206"/>
        <end position="225"/>
    </location>
</feature>
<feature type="compositionally biased region" description="Low complexity" evidence="1">
    <location>
        <begin position="43"/>
        <end position="55"/>
    </location>
</feature>
<reference evidence="4 5" key="1">
    <citation type="submission" date="2021-01" db="EMBL/GenBank/DDBJ databases">
        <title>Whole genome shotgun sequence of Microbispora corallina NBRC 16416.</title>
        <authorList>
            <person name="Komaki H."/>
            <person name="Tamura T."/>
        </authorList>
    </citation>
    <scope>NUCLEOTIDE SEQUENCE [LARGE SCALE GENOMIC DNA]</scope>
    <source>
        <strain evidence="4 5">NBRC 16416</strain>
    </source>
</reference>
<feature type="transmembrane region" description="Helical" evidence="2">
    <location>
        <begin position="119"/>
        <end position="146"/>
    </location>
</feature>
<dbReference type="InterPro" id="IPR003675">
    <property type="entry name" value="Rce1/LyrA-like_dom"/>
</dbReference>
<dbReference type="Proteomes" id="UP000603904">
    <property type="component" value="Unassembled WGS sequence"/>
</dbReference>
<keyword evidence="2" id="KW-0812">Transmembrane</keyword>
<evidence type="ECO:0000259" key="3">
    <source>
        <dbReference type="Pfam" id="PF02517"/>
    </source>
</evidence>
<feature type="transmembrane region" description="Helical" evidence="2">
    <location>
        <begin position="166"/>
        <end position="186"/>
    </location>
</feature>
<feature type="domain" description="CAAX prenyl protease 2/Lysostaphin resistance protein A-like" evidence="3">
    <location>
        <begin position="249"/>
        <end position="338"/>
    </location>
</feature>
<dbReference type="Pfam" id="PF02517">
    <property type="entry name" value="Rce1-like"/>
    <property type="match status" value="1"/>
</dbReference>
<feature type="transmembrane region" description="Helical" evidence="2">
    <location>
        <begin position="306"/>
        <end position="325"/>
    </location>
</feature>
<sequence length="391" mass="41165">MSEPQPDPAASHPAGPSRDEPADGGAGTGAPHEDRPGTPPAAGPYAEGPYGRQPVPGGGRPPEPQWPAGQPMEGQGPWAGQPFPPYQWQPRAAWAVPPPAGTRYDRLARTAAHRWWRPVVGTLVIVAAFLVVSIGVGLVAALVSLLLGAQMAMGGDRIFADPVLDLGVHLGVIALAIPLVFGAAWAVQRRLPGSLSSVALRFRWRWLGTCLVVALVAVVLGQLVEGATLEATGEDPGYRWAGWEAFLPPMIVILVLVPFQAAAEEYAFRGWILQSFGAYLRNPWPGILLGSVAFAALHGYTDWGIAYVFGFGILMGWLAILTGGLEAPIALHATNNVVAFGVVAASGDMGGALQQGSLPWQSLTGTLVQFAVYGIAIVVIARKRAIQTLSR</sequence>
<evidence type="ECO:0000313" key="5">
    <source>
        <dbReference type="Proteomes" id="UP000603904"/>
    </source>
</evidence>
<feature type="transmembrane region" description="Helical" evidence="2">
    <location>
        <begin position="360"/>
        <end position="381"/>
    </location>
</feature>
<gene>
    <name evidence="4" type="ORF">Mco01_36200</name>
</gene>
<evidence type="ECO:0000256" key="2">
    <source>
        <dbReference type="SAM" id="Phobius"/>
    </source>
</evidence>
<dbReference type="RefSeq" id="WP_204057998.1">
    <property type="nucleotide sequence ID" value="NZ_BAAAGP010000009.1"/>
</dbReference>
<feature type="transmembrane region" description="Helical" evidence="2">
    <location>
        <begin position="245"/>
        <end position="263"/>
    </location>
</feature>
<keyword evidence="2" id="KW-1133">Transmembrane helix</keyword>
<dbReference type="PANTHER" id="PTHR36435:SF1">
    <property type="entry name" value="CAAX AMINO TERMINAL PROTEASE FAMILY PROTEIN"/>
    <property type="match status" value="1"/>
</dbReference>
<comment type="caution">
    <text evidence="4">The sequence shown here is derived from an EMBL/GenBank/DDBJ whole genome shotgun (WGS) entry which is preliminary data.</text>
</comment>
<protein>
    <recommendedName>
        <fullName evidence="3">CAAX prenyl protease 2/Lysostaphin resistance protein A-like domain-containing protein</fullName>
    </recommendedName>
</protein>
<accession>A0ABQ4G0N5</accession>
<keyword evidence="5" id="KW-1185">Reference proteome</keyword>
<dbReference type="EMBL" id="BOOC01000014">
    <property type="protein sequence ID" value="GIH40620.1"/>
    <property type="molecule type" value="Genomic_DNA"/>
</dbReference>
<keyword evidence="2" id="KW-0472">Membrane</keyword>
<dbReference type="InterPro" id="IPR052710">
    <property type="entry name" value="CAAX_protease"/>
</dbReference>
<proteinExistence type="predicted"/>
<dbReference type="PANTHER" id="PTHR36435">
    <property type="entry name" value="SLR1288 PROTEIN"/>
    <property type="match status" value="1"/>
</dbReference>